<gene>
    <name evidence="2" type="ORF">PQR62_14950</name>
</gene>
<dbReference type="RefSeq" id="WP_408158766.1">
    <property type="nucleotide sequence ID" value="NZ_JAQQFM010000006.1"/>
</dbReference>
<evidence type="ECO:0000313" key="3">
    <source>
        <dbReference type="Proteomes" id="UP001629246"/>
    </source>
</evidence>
<reference evidence="2 3" key="1">
    <citation type="journal article" date="2024" name="Chem. Sci.">
        <title>Discovery of megapolipeptins by genome mining of a Burkholderiales bacteria collection.</title>
        <authorList>
            <person name="Paulo B.S."/>
            <person name="Recchia M.J.J."/>
            <person name="Lee S."/>
            <person name="Fergusson C.H."/>
            <person name="Romanowski S.B."/>
            <person name="Hernandez A."/>
            <person name="Krull N."/>
            <person name="Liu D.Y."/>
            <person name="Cavanagh H."/>
            <person name="Bos A."/>
            <person name="Gray C.A."/>
            <person name="Murphy B.T."/>
            <person name="Linington R.G."/>
            <person name="Eustaquio A.S."/>
        </authorList>
    </citation>
    <scope>NUCLEOTIDE SEQUENCE [LARGE SCALE GENOMIC DNA]</scope>
    <source>
        <strain evidence="2 3">RL21-008-BIB-A</strain>
    </source>
</reference>
<dbReference type="Proteomes" id="UP001629246">
    <property type="component" value="Unassembled WGS sequence"/>
</dbReference>
<feature type="compositionally biased region" description="Low complexity" evidence="1">
    <location>
        <begin position="1"/>
        <end position="26"/>
    </location>
</feature>
<feature type="region of interest" description="Disordered" evidence="1">
    <location>
        <begin position="1"/>
        <end position="88"/>
    </location>
</feature>
<accession>A0ABW9AC44</accession>
<feature type="compositionally biased region" description="Basic and acidic residues" evidence="1">
    <location>
        <begin position="29"/>
        <end position="72"/>
    </location>
</feature>
<protein>
    <submittedName>
        <fullName evidence="2">Uncharacterized protein</fullName>
    </submittedName>
</protein>
<evidence type="ECO:0000256" key="1">
    <source>
        <dbReference type="SAM" id="MobiDB-lite"/>
    </source>
</evidence>
<proteinExistence type="predicted"/>
<evidence type="ECO:0000313" key="2">
    <source>
        <dbReference type="EMBL" id="MFL9925575.1"/>
    </source>
</evidence>
<name>A0ABW9AC44_9BURK</name>
<dbReference type="EMBL" id="JAQQFM010000006">
    <property type="protein sequence ID" value="MFL9925575.1"/>
    <property type="molecule type" value="Genomic_DNA"/>
</dbReference>
<sequence>MMAAVDAIASTTSSTTVTPSTAYSVTDPNETRKQDEARAAAKAEQTRLDEMKADQTRAEQAREQRARADEVSRNSNGEVIGTTISTTA</sequence>
<feature type="compositionally biased region" description="Polar residues" evidence="1">
    <location>
        <begin position="73"/>
        <end position="88"/>
    </location>
</feature>
<keyword evidence="3" id="KW-1185">Reference proteome</keyword>
<organism evidence="2 3">
    <name type="scientific">Herbaspirillum lusitanum</name>
    <dbReference type="NCBI Taxonomy" id="213312"/>
    <lineage>
        <taxon>Bacteria</taxon>
        <taxon>Pseudomonadati</taxon>
        <taxon>Pseudomonadota</taxon>
        <taxon>Betaproteobacteria</taxon>
        <taxon>Burkholderiales</taxon>
        <taxon>Oxalobacteraceae</taxon>
        <taxon>Herbaspirillum</taxon>
    </lineage>
</organism>
<comment type="caution">
    <text evidence="2">The sequence shown here is derived from an EMBL/GenBank/DDBJ whole genome shotgun (WGS) entry which is preliminary data.</text>
</comment>